<sequence length="133" mass="15038">MVVGLLASIYANAYAANWDEIYSGPPGSIWVDRSTISEEHPLVHAWLRMKLSKPDNPGDVTYDERSVHLIFDCESWQYRETSDSKWLHGKLVKQWEGETDYIAIDSDKPLAQAAKALCHKAYGSTHILDSLES</sequence>
<dbReference type="AlphaFoldDB" id="A0A4R5LE90"/>
<feature type="domain" description="Surface-adhesin protein E-like" evidence="1">
    <location>
        <begin position="18"/>
        <end position="119"/>
    </location>
</feature>
<reference evidence="2 3" key="1">
    <citation type="submission" date="2019-03" db="EMBL/GenBank/DDBJ databases">
        <title>Paraburkholderia sp. isolated from native Mimosa gymnas in Guartela State Park, Brazil.</title>
        <authorList>
            <person name="Paulitsch F."/>
            <person name="Hungria M."/>
            <person name="Delamuta J.R.M."/>
            <person name="Ribeiro R.A."/>
            <person name="Dall'Agnol R."/>
            <person name="Silva J.S.B."/>
        </authorList>
    </citation>
    <scope>NUCLEOTIDE SEQUENCE [LARGE SCALE GENOMIC DNA]</scope>
    <source>
        <strain evidence="2 3">CNPSo 3008</strain>
    </source>
</reference>
<dbReference type="EMBL" id="SMOD01000014">
    <property type="protein sequence ID" value="TDG06521.1"/>
    <property type="molecule type" value="Genomic_DNA"/>
</dbReference>
<dbReference type="Proteomes" id="UP000295606">
    <property type="component" value="Unassembled WGS sequence"/>
</dbReference>
<evidence type="ECO:0000259" key="1">
    <source>
        <dbReference type="Pfam" id="PF16747"/>
    </source>
</evidence>
<dbReference type="RefSeq" id="WP_133184371.1">
    <property type="nucleotide sequence ID" value="NZ_SMOD01000014.1"/>
</dbReference>
<dbReference type="OrthoDB" id="9118311at2"/>
<protein>
    <recommendedName>
        <fullName evidence="1">Surface-adhesin protein E-like domain-containing protein</fullName>
    </recommendedName>
</protein>
<proteinExistence type="predicted"/>
<name>A0A4R5LE90_9BURK</name>
<organism evidence="2 3">
    <name type="scientific">Paraburkholderia guartelaensis</name>
    <dbReference type="NCBI Taxonomy" id="2546446"/>
    <lineage>
        <taxon>Bacteria</taxon>
        <taxon>Pseudomonadati</taxon>
        <taxon>Pseudomonadota</taxon>
        <taxon>Betaproteobacteria</taxon>
        <taxon>Burkholderiales</taxon>
        <taxon>Burkholderiaceae</taxon>
        <taxon>Paraburkholderia</taxon>
    </lineage>
</organism>
<comment type="caution">
    <text evidence="2">The sequence shown here is derived from an EMBL/GenBank/DDBJ whole genome shotgun (WGS) entry which is preliminary data.</text>
</comment>
<accession>A0A4R5LE90</accession>
<dbReference type="Pfam" id="PF16747">
    <property type="entry name" value="Adhesin_E"/>
    <property type="match status" value="1"/>
</dbReference>
<evidence type="ECO:0000313" key="2">
    <source>
        <dbReference type="EMBL" id="TDG06521.1"/>
    </source>
</evidence>
<dbReference type="InterPro" id="IPR031939">
    <property type="entry name" value="Adhesin_E-like"/>
</dbReference>
<evidence type="ECO:0000313" key="3">
    <source>
        <dbReference type="Proteomes" id="UP000295606"/>
    </source>
</evidence>
<gene>
    <name evidence="2" type="ORF">E1N52_19515</name>
</gene>